<evidence type="ECO:0000256" key="2">
    <source>
        <dbReference type="ARBA" id="ARBA00022884"/>
    </source>
</evidence>
<evidence type="ECO:0000256" key="1">
    <source>
        <dbReference type="ARBA" id="ARBA00008396"/>
    </source>
</evidence>
<dbReference type="SMART" id="SM00363">
    <property type="entry name" value="S4"/>
    <property type="match status" value="1"/>
</dbReference>
<evidence type="ECO:0000256" key="5">
    <source>
        <dbReference type="SAM" id="MobiDB-lite"/>
    </source>
</evidence>
<dbReference type="Proteomes" id="UP000237222">
    <property type="component" value="Unassembled WGS sequence"/>
</dbReference>
<gene>
    <name evidence="7" type="ORF">C0068_14115</name>
</gene>
<evidence type="ECO:0000313" key="7">
    <source>
        <dbReference type="EMBL" id="POP52136.1"/>
    </source>
</evidence>
<keyword evidence="2 4" id="KW-0694">RNA-binding</keyword>
<dbReference type="PROSITE" id="PS50889">
    <property type="entry name" value="S4"/>
    <property type="match status" value="1"/>
</dbReference>
<proteinExistence type="inferred from homology"/>
<dbReference type="PIRSF" id="PIRSF016821">
    <property type="entry name" value="HSP15"/>
    <property type="match status" value="1"/>
</dbReference>
<comment type="caution">
    <text evidence="7">The sequence shown here is derived from an EMBL/GenBank/DDBJ whole genome shotgun (WGS) entry which is preliminary data.</text>
</comment>
<reference evidence="7" key="1">
    <citation type="submission" date="2018-01" db="EMBL/GenBank/DDBJ databases">
        <authorList>
            <person name="Yu X.-D."/>
        </authorList>
    </citation>
    <scope>NUCLEOTIDE SEQUENCE</scope>
    <source>
        <strain evidence="7">ZX-21</strain>
    </source>
</reference>
<dbReference type="RefSeq" id="WP_103685119.1">
    <property type="nucleotide sequence ID" value="NZ_PQGG01000031.1"/>
</dbReference>
<dbReference type="GO" id="GO:0003677">
    <property type="term" value="F:DNA binding"/>
    <property type="evidence" value="ECO:0007669"/>
    <property type="project" value="UniProtKB-KW"/>
</dbReference>
<dbReference type="InterPro" id="IPR036986">
    <property type="entry name" value="S4_RNA-bd_sf"/>
</dbReference>
<organism evidence="7 8">
    <name type="scientific">Zhongshania marina</name>
    <dbReference type="NCBI Taxonomy" id="2304603"/>
    <lineage>
        <taxon>Bacteria</taxon>
        <taxon>Pseudomonadati</taxon>
        <taxon>Pseudomonadota</taxon>
        <taxon>Gammaproteobacteria</taxon>
        <taxon>Cellvibrionales</taxon>
        <taxon>Spongiibacteraceae</taxon>
        <taxon>Zhongshania</taxon>
    </lineage>
</organism>
<dbReference type="OrthoDB" id="9797176at2"/>
<evidence type="ECO:0000256" key="4">
    <source>
        <dbReference type="PIRNR" id="PIRNR016821"/>
    </source>
</evidence>
<name>A0A2S4HDR0_9GAMM</name>
<dbReference type="AlphaFoldDB" id="A0A2S4HDR0"/>
<dbReference type="GO" id="GO:0043023">
    <property type="term" value="F:ribosomal large subunit binding"/>
    <property type="evidence" value="ECO:0007669"/>
    <property type="project" value="InterPro"/>
</dbReference>
<feature type="region of interest" description="Disordered" evidence="5">
    <location>
        <begin position="96"/>
        <end position="126"/>
    </location>
</feature>
<accession>A0A2S4HDR0</accession>
<keyword evidence="3 4" id="KW-0238">DNA-binding</keyword>
<dbReference type="Pfam" id="PF01479">
    <property type="entry name" value="S4"/>
    <property type="match status" value="1"/>
</dbReference>
<evidence type="ECO:0000313" key="8">
    <source>
        <dbReference type="Proteomes" id="UP000237222"/>
    </source>
</evidence>
<dbReference type="EMBL" id="PQGG01000031">
    <property type="protein sequence ID" value="POP52136.1"/>
    <property type="molecule type" value="Genomic_DNA"/>
</dbReference>
<comment type="similarity">
    <text evidence="1 4">Belongs to the HSP15 family.</text>
</comment>
<dbReference type="GO" id="GO:0003727">
    <property type="term" value="F:single-stranded RNA binding"/>
    <property type="evidence" value="ECO:0007669"/>
    <property type="project" value="InterPro"/>
</dbReference>
<dbReference type="GO" id="GO:0034605">
    <property type="term" value="P:cellular response to heat"/>
    <property type="evidence" value="ECO:0007669"/>
    <property type="project" value="InterPro"/>
</dbReference>
<dbReference type="Gene3D" id="3.10.290.10">
    <property type="entry name" value="RNA-binding S4 domain"/>
    <property type="match status" value="1"/>
</dbReference>
<protein>
    <recommendedName>
        <fullName evidence="4">Heat shock protein 15</fullName>
    </recommendedName>
</protein>
<dbReference type="InterPro" id="IPR002942">
    <property type="entry name" value="S4_RNA-bd"/>
</dbReference>
<dbReference type="CDD" id="cd00165">
    <property type="entry name" value="S4"/>
    <property type="match status" value="1"/>
</dbReference>
<sequence length="135" mass="15209">MAQTPSTSGIRLDKWLWAARFYKTRSLAKQAIEGGKVQYNGDRCKVSKEVQIGAELSLKVGFDTKVVTIIALSDQRRGAPEAALLYEETPESIEQRAQQAAERKALGSAFAHPERPNKKQRRQIHRFQRIVADTD</sequence>
<dbReference type="SUPFAM" id="SSF55174">
    <property type="entry name" value="Alpha-L RNA-binding motif"/>
    <property type="match status" value="1"/>
</dbReference>
<evidence type="ECO:0000259" key="6">
    <source>
        <dbReference type="SMART" id="SM00363"/>
    </source>
</evidence>
<dbReference type="InterPro" id="IPR025708">
    <property type="entry name" value="HSP15"/>
</dbReference>
<evidence type="ECO:0000256" key="3">
    <source>
        <dbReference type="ARBA" id="ARBA00023125"/>
    </source>
</evidence>
<feature type="domain" description="RNA-binding S4" evidence="6">
    <location>
        <begin position="10"/>
        <end position="74"/>
    </location>
</feature>